<dbReference type="Gene3D" id="3.90.215.10">
    <property type="entry name" value="Gamma Fibrinogen, chain A, domain 1"/>
    <property type="match status" value="1"/>
</dbReference>
<dbReference type="PROSITE" id="PS51406">
    <property type="entry name" value="FIBRINOGEN_C_2"/>
    <property type="match status" value="1"/>
</dbReference>
<gene>
    <name evidence="3" type="ORF">ZHAS_00012768</name>
</gene>
<evidence type="ECO:0000313" key="5">
    <source>
        <dbReference type="Proteomes" id="UP000030765"/>
    </source>
</evidence>
<dbReference type="PROSITE" id="PS00514">
    <property type="entry name" value="FIBRINOGEN_C_1"/>
    <property type="match status" value="1"/>
</dbReference>
<dbReference type="PANTHER" id="PTHR19143:SF327">
    <property type="entry name" value="FI21813P1-RELATED"/>
    <property type="match status" value="1"/>
</dbReference>
<dbReference type="VEuPathDB" id="VectorBase:ASIS019671"/>
<dbReference type="AlphaFoldDB" id="A0A084W3P8"/>
<reference evidence="4" key="2">
    <citation type="submission" date="2020-05" db="UniProtKB">
        <authorList>
            <consortium name="EnsemblMetazoa"/>
        </authorList>
    </citation>
    <scope>IDENTIFICATION</scope>
</reference>
<dbReference type="OrthoDB" id="7743108at2759"/>
<dbReference type="SMART" id="SM00186">
    <property type="entry name" value="FBG"/>
    <property type="match status" value="1"/>
</dbReference>
<dbReference type="STRING" id="74873.A0A084W3P8"/>
<name>A0A084W3P8_ANOSI</name>
<sequence>MTEQTLHVKLLYLEKTVQAKDDTLQEVLQTLKGMKASFHDQLGELRNKTIEKIIDFPLLIGLNNSSQNISFNGQQTEAEKIVDTQTVFIENETEIVVTTPLIPVTRPKRILAYRSCKEVPTNVSGKYQIKIPDSPRTAQVYCEQEAFGGGWVVFQHRFNGEVDFFRNWSEYRDGFGDLDGEFWLGLEYLHELTSVRRNELIVEVRDYEGNYGYERYKEFMIGSESDKYSLKIGGYKGTAGDSLFYHQGMKFSTKDSDNDASDRRHCAEATGGAWWYNACSESNLNGPYANTTDDWKSLHWRSLKDDGRAMVFSRMMFRAVT</sequence>
<keyword evidence="1" id="KW-1015">Disulfide bond</keyword>
<dbReference type="CDD" id="cd00087">
    <property type="entry name" value="FReD"/>
    <property type="match status" value="1"/>
</dbReference>
<dbReference type="VEuPathDB" id="VectorBase:ASIC012768"/>
<feature type="domain" description="Fibrinogen C-terminal" evidence="2">
    <location>
        <begin position="107"/>
        <end position="321"/>
    </location>
</feature>
<accession>A0A084W3P8</accession>
<dbReference type="InterPro" id="IPR020837">
    <property type="entry name" value="Fibrinogen_CS"/>
</dbReference>
<dbReference type="SUPFAM" id="SSF56496">
    <property type="entry name" value="Fibrinogen C-terminal domain-like"/>
    <property type="match status" value="1"/>
</dbReference>
<dbReference type="GO" id="GO:0005615">
    <property type="term" value="C:extracellular space"/>
    <property type="evidence" value="ECO:0007669"/>
    <property type="project" value="TreeGrafter"/>
</dbReference>
<evidence type="ECO:0000313" key="3">
    <source>
        <dbReference type="EMBL" id="KFB44842.1"/>
    </source>
</evidence>
<dbReference type="EMBL" id="ATLV01020076">
    <property type="status" value="NOT_ANNOTATED_CDS"/>
    <property type="molecule type" value="Genomic_DNA"/>
</dbReference>
<proteinExistence type="predicted"/>
<dbReference type="InterPro" id="IPR050373">
    <property type="entry name" value="Fibrinogen_C-term_domain"/>
</dbReference>
<evidence type="ECO:0000313" key="4">
    <source>
        <dbReference type="EnsemblMetazoa" id="ASIC012768-PA"/>
    </source>
</evidence>
<dbReference type="PANTHER" id="PTHR19143">
    <property type="entry name" value="FIBRINOGEN/TENASCIN/ANGIOPOEITIN"/>
    <property type="match status" value="1"/>
</dbReference>
<dbReference type="Proteomes" id="UP000030765">
    <property type="component" value="Unassembled WGS sequence"/>
</dbReference>
<dbReference type="InterPro" id="IPR036056">
    <property type="entry name" value="Fibrinogen-like_C"/>
</dbReference>
<reference evidence="3 5" key="1">
    <citation type="journal article" date="2014" name="BMC Genomics">
        <title>Genome sequence of Anopheles sinensis provides insight into genetics basis of mosquito competence for malaria parasites.</title>
        <authorList>
            <person name="Zhou D."/>
            <person name="Zhang D."/>
            <person name="Ding G."/>
            <person name="Shi L."/>
            <person name="Hou Q."/>
            <person name="Ye Y."/>
            <person name="Xu Y."/>
            <person name="Zhou H."/>
            <person name="Xiong C."/>
            <person name="Li S."/>
            <person name="Yu J."/>
            <person name="Hong S."/>
            <person name="Yu X."/>
            <person name="Zou P."/>
            <person name="Chen C."/>
            <person name="Chang X."/>
            <person name="Wang W."/>
            <person name="Lv Y."/>
            <person name="Sun Y."/>
            <person name="Ma L."/>
            <person name="Shen B."/>
            <person name="Zhu C."/>
        </authorList>
    </citation>
    <scope>NUCLEOTIDE SEQUENCE [LARGE SCALE GENOMIC DNA]</scope>
</reference>
<dbReference type="EnsemblMetazoa" id="ASIC012768-RA">
    <property type="protein sequence ID" value="ASIC012768-PA"/>
    <property type="gene ID" value="ASIC012768"/>
</dbReference>
<evidence type="ECO:0000256" key="1">
    <source>
        <dbReference type="ARBA" id="ARBA00023157"/>
    </source>
</evidence>
<keyword evidence="5" id="KW-1185">Reference proteome</keyword>
<dbReference type="InterPro" id="IPR014716">
    <property type="entry name" value="Fibrinogen_a/b/g_C_1"/>
</dbReference>
<organism evidence="3">
    <name type="scientific">Anopheles sinensis</name>
    <name type="common">Mosquito</name>
    <dbReference type="NCBI Taxonomy" id="74873"/>
    <lineage>
        <taxon>Eukaryota</taxon>
        <taxon>Metazoa</taxon>
        <taxon>Ecdysozoa</taxon>
        <taxon>Arthropoda</taxon>
        <taxon>Hexapoda</taxon>
        <taxon>Insecta</taxon>
        <taxon>Pterygota</taxon>
        <taxon>Neoptera</taxon>
        <taxon>Endopterygota</taxon>
        <taxon>Diptera</taxon>
        <taxon>Nematocera</taxon>
        <taxon>Culicoidea</taxon>
        <taxon>Culicidae</taxon>
        <taxon>Anophelinae</taxon>
        <taxon>Anopheles</taxon>
    </lineage>
</organism>
<dbReference type="OMA" id="YNACSES"/>
<protein>
    <submittedName>
        <fullName evidence="3">AGAP010811-PA-like protein</fullName>
    </submittedName>
    <submittedName>
        <fullName evidence="4">Fibrinogen C-terminal domain-containing protein</fullName>
    </submittedName>
</protein>
<dbReference type="InterPro" id="IPR002181">
    <property type="entry name" value="Fibrinogen_a/b/g_C_dom"/>
</dbReference>
<evidence type="ECO:0000259" key="2">
    <source>
        <dbReference type="PROSITE" id="PS51406"/>
    </source>
</evidence>
<dbReference type="EMBL" id="KE525294">
    <property type="protein sequence ID" value="KFB44842.1"/>
    <property type="molecule type" value="Genomic_DNA"/>
</dbReference>
<dbReference type="Pfam" id="PF00147">
    <property type="entry name" value="Fibrinogen_C"/>
    <property type="match status" value="1"/>
</dbReference>